<dbReference type="Proteomes" id="UP000324222">
    <property type="component" value="Unassembled WGS sequence"/>
</dbReference>
<keyword evidence="4" id="KW-1185">Reference proteome</keyword>
<evidence type="ECO:0000256" key="1">
    <source>
        <dbReference type="SAM" id="MobiDB-lite"/>
    </source>
</evidence>
<protein>
    <submittedName>
        <fullName evidence="3">Uncharacterized protein</fullName>
    </submittedName>
</protein>
<keyword evidence="2" id="KW-0472">Membrane</keyword>
<sequence length="142" mass="15363">MKWLPLFKNIFPLQGVVGVCMCLLGEFTVFLVTGAYRAVNWFMLRSLGGMRAGDEEEEEVREVAAAVLARRVDGGRMEARGEAVEAREMREETGARDGEEAEVELGGGGDEDGGGRSMSSSSLSSLSSKSPIPSRPFSPCLW</sequence>
<feature type="compositionally biased region" description="Basic and acidic residues" evidence="1">
    <location>
        <begin position="78"/>
        <end position="98"/>
    </location>
</feature>
<dbReference type="AlphaFoldDB" id="A0A5B7CJA8"/>
<proteinExistence type="predicted"/>
<feature type="transmembrane region" description="Helical" evidence="2">
    <location>
        <begin position="12"/>
        <end position="36"/>
    </location>
</feature>
<comment type="caution">
    <text evidence="3">The sequence shown here is derived from an EMBL/GenBank/DDBJ whole genome shotgun (WGS) entry which is preliminary data.</text>
</comment>
<dbReference type="EMBL" id="VSRR010000060">
    <property type="protein sequence ID" value="MPC09248.1"/>
    <property type="molecule type" value="Genomic_DNA"/>
</dbReference>
<evidence type="ECO:0000313" key="4">
    <source>
        <dbReference type="Proteomes" id="UP000324222"/>
    </source>
</evidence>
<gene>
    <name evidence="3" type="ORF">E2C01_001851</name>
</gene>
<keyword evidence="2" id="KW-0812">Transmembrane</keyword>
<feature type="compositionally biased region" description="Low complexity" evidence="1">
    <location>
        <begin position="117"/>
        <end position="130"/>
    </location>
</feature>
<keyword evidence="2" id="KW-1133">Transmembrane helix</keyword>
<name>A0A5B7CJA8_PORTR</name>
<evidence type="ECO:0000313" key="3">
    <source>
        <dbReference type="EMBL" id="MPC09248.1"/>
    </source>
</evidence>
<accession>A0A5B7CJA8</accession>
<feature type="region of interest" description="Disordered" evidence="1">
    <location>
        <begin position="78"/>
        <end position="142"/>
    </location>
</feature>
<reference evidence="3 4" key="1">
    <citation type="submission" date="2019-05" db="EMBL/GenBank/DDBJ databases">
        <title>Another draft genome of Portunus trituberculatus and its Hox gene families provides insights of decapod evolution.</title>
        <authorList>
            <person name="Jeong J.-H."/>
            <person name="Song I."/>
            <person name="Kim S."/>
            <person name="Choi T."/>
            <person name="Kim D."/>
            <person name="Ryu S."/>
            <person name="Kim W."/>
        </authorList>
    </citation>
    <scope>NUCLEOTIDE SEQUENCE [LARGE SCALE GENOMIC DNA]</scope>
    <source>
        <tissue evidence="3">Muscle</tissue>
    </source>
</reference>
<organism evidence="3 4">
    <name type="scientific">Portunus trituberculatus</name>
    <name type="common">Swimming crab</name>
    <name type="synonym">Neptunus trituberculatus</name>
    <dbReference type="NCBI Taxonomy" id="210409"/>
    <lineage>
        <taxon>Eukaryota</taxon>
        <taxon>Metazoa</taxon>
        <taxon>Ecdysozoa</taxon>
        <taxon>Arthropoda</taxon>
        <taxon>Crustacea</taxon>
        <taxon>Multicrustacea</taxon>
        <taxon>Malacostraca</taxon>
        <taxon>Eumalacostraca</taxon>
        <taxon>Eucarida</taxon>
        <taxon>Decapoda</taxon>
        <taxon>Pleocyemata</taxon>
        <taxon>Brachyura</taxon>
        <taxon>Eubrachyura</taxon>
        <taxon>Portunoidea</taxon>
        <taxon>Portunidae</taxon>
        <taxon>Portuninae</taxon>
        <taxon>Portunus</taxon>
    </lineage>
</organism>
<evidence type="ECO:0000256" key="2">
    <source>
        <dbReference type="SAM" id="Phobius"/>
    </source>
</evidence>